<organism evidence="1 2">
    <name type="scientific">Melia azedarach</name>
    <name type="common">Chinaberry tree</name>
    <dbReference type="NCBI Taxonomy" id="155640"/>
    <lineage>
        <taxon>Eukaryota</taxon>
        <taxon>Viridiplantae</taxon>
        <taxon>Streptophyta</taxon>
        <taxon>Embryophyta</taxon>
        <taxon>Tracheophyta</taxon>
        <taxon>Spermatophyta</taxon>
        <taxon>Magnoliopsida</taxon>
        <taxon>eudicotyledons</taxon>
        <taxon>Gunneridae</taxon>
        <taxon>Pentapetalae</taxon>
        <taxon>rosids</taxon>
        <taxon>malvids</taxon>
        <taxon>Sapindales</taxon>
        <taxon>Meliaceae</taxon>
        <taxon>Melia</taxon>
    </lineage>
</organism>
<gene>
    <name evidence="1" type="ORF">OWV82_001297</name>
</gene>
<evidence type="ECO:0000313" key="2">
    <source>
        <dbReference type="Proteomes" id="UP001164539"/>
    </source>
</evidence>
<reference evidence="1 2" key="1">
    <citation type="journal article" date="2023" name="Science">
        <title>Complex scaffold remodeling in plant triterpene biosynthesis.</title>
        <authorList>
            <person name="De La Pena R."/>
            <person name="Hodgson H."/>
            <person name="Liu J.C."/>
            <person name="Stephenson M.J."/>
            <person name="Martin A.C."/>
            <person name="Owen C."/>
            <person name="Harkess A."/>
            <person name="Leebens-Mack J."/>
            <person name="Jimenez L.E."/>
            <person name="Osbourn A."/>
            <person name="Sattely E.S."/>
        </authorList>
    </citation>
    <scope>NUCLEOTIDE SEQUENCE [LARGE SCALE GENOMIC DNA]</scope>
    <source>
        <strain evidence="2">cv. JPN11</strain>
        <tissue evidence="1">Leaf</tissue>
    </source>
</reference>
<accession>A0ACC1YXY2</accession>
<name>A0ACC1YXY2_MELAZ</name>
<keyword evidence="2" id="KW-1185">Reference proteome</keyword>
<comment type="caution">
    <text evidence="1">The sequence shown here is derived from an EMBL/GenBank/DDBJ whole genome shotgun (WGS) entry which is preliminary data.</text>
</comment>
<dbReference type="Proteomes" id="UP001164539">
    <property type="component" value="Chromosome 1"/>
</dbReference>
<proteinExistence type="predicted"/>
<evidence type="ECO:0000313" key="1">
    <source>
        <dbReference type="EMBL" id="KAJ4728351.1"/>
    </source>
</evidence>
<protein>
    <submittedName>
        <fullName evidence="1">RPM1 interacting protein 13</fullName>
    </submittedName>
</protein>
<feature type="non-terminal residue" evidence="1">
    <location>
        <position position="1"/>
    </location>
</feature>
<dbReference type="EMBL" id="CM051394">
    <property type="protein sequence ID" value="KAJ4728351.1"/>
    <property type="molecule type" value="Genomic_DNA"/>
</dbReference>
<sequence>AQSIRLKVGGQRRGYKVKEKTVIFDISSDEEPAFEVAEGDDLSWLTKLLYDDVEDSDEVVVVGETKSKSAKPTANSDDEDDCIVLDGDPDKPVAVDEDQEAEGDDLVVVGQKGQIACRDYPHPRHLCAKFPFSSTAHETHCELCHCYVCDIPVPCAHWSTGVSGVDHCHATEKEEFWRSQRKSFRLQKNAPLPVKVPDTSLSMPLPQLNLTPPRDMIGLSSNTIPQNQVSRPAVLRACSPSTRLTVPNMITQFRSRQSGPAFSRNRFPARSVPQHAQMLRVRNNVIRHPGVFKKSGIAGGAPEVNQYVYGSSNTTRGAYDAQCTRDYAPQETSNDKLHIHWVPSMNHDSFTYQSTPQTGLGNVFVSPVPSQSQVYGQPLSQPEAYSQPIAQQPIYSPPIPQPQIYSPPIPQPPVYTQHISQTKDGQNVNQLGNQRQNTTAPDFSEFDEWVSNNCQNNQQPQVDNCQLPTTGSIDEPLPIDDFNSGCNGSAKVQYNYTGYDNWFPDNQFVQASEGYVPPDLDDVNPDPAAFDAVLNGITYSAEF</sequence>